<dbReference type="InterPro" id="IPR013087">
    <property type="entry name" value="Znf_C2H2_type"/>
</dbReference>
<reference evidence="2 3" key="1">
    <citation type="submission" date="2018-11" db="EMBL/GenBank/DDBJ databases">
        <authorList>
            <consortium name="Pathogen Informatics"/>
        </authorList>
    </citation>
    <scope>NUCLEOTIDE SEQUENCE [LARGE SCALE GENOMIC DNA]</scope>
</reference>
<evidence type="ECO:0000313" key="3">
    <source>
        <dbReference type="Proteomes" id="UP000270094"/>
    </source>
</evidence>
<feature type="domain" description="C2H2-type" evidence="1">
    <location>
        <begin position="166"/>
        <end position="187"/>
    </location>
</feature>
<dbReference type="EMBL" id="UYYB01018373">
    <property type="protein sequence ID" value="VDM70977.1"/>
    <property type="molecule type" value="Genomic_DNA"/>
</dbReference>
<sequence>MAYLNTGNFELAGCTSEQMLSVADECQILALQERFRESLPAPQPKSGPQTSTVPFPPHLPSPVPIFSPVPNPFLLLNLHSQLQAANFLQMFMSQLHPASPSQEPADDKSCKKRRAQAEVREMKKAHSLDTEEPFDNLGDVIIPSTDKEGWCRNKKYIEKTDAGFMCIVCKKIYGRYNSVSYHVTIYHRNPPIK</sequence>
<evidence type="ECO:0000259" key="1">
    <source>
        <dbReference type="PROSITE" id="PS00028"/>
    </source>
</evidence>
<dbReference type="Proteomes" id="UP000270094">
    <property type="component" value="Unassembled WGS sequence"/>
</dbReference>
<name>A0A3P7J3N4_STRVU</name>
<accession>A0A3P7J3N4</accession>
<proteinExistence type="predicted"/>
<organism evidence="2 3">
    <name type="scientific">Strongylus vulgaris</name>
    <name type="common">Blood worm</name>
    <dbReference type="NCBI Taxonomy" id="40348"/>
    <lineage>
        <taxon>Eukaryota</taxon>
        <taxon>Metazoa</taxon>
        <taxon>Ecdysozoa</taxon>
        <taxon>Nematoda</taxon>
        <taxon>Chromadorea</taxon>
        <taxon>Rhabditida</taxon>
        <taxon>Rhabditina</taxon>
        <taxon>Rhabditomorpha</taxon>
        <taxon>Strongyloidea</taxon>
        <taxon>Strongylidae</taxon>
        <taxon>Strongylus</taxon>
    </lineage>
</organism>
<dbReference type="AlphaFoldDB" id="A0A3P7J3N4"/>
<dbReference type="PROSITE" id="PS00028">
    <property type="entry name" value="ZINC_FINGER_C2H2_1"/>
    <property type="match status" value="1"/>
</dbReference>
<protein>
    <recommendedName>
        <fullName evidence="1">C2H2-type domain-containing protein</fullName>
    </recommendedName>
</protein>
<evidence type="ECO:0000313" key="2">
    <source>
        <dbReference type="EMBL" id="VDM70977.1"/>
    </source>
</evidence>
<dbReference type="OrthoDB" id="45365at2759"/>
<gene>
    <name evidence="2" type="ORF">SVUK_LOCUS5975</name>
</gene>
<keyword evidence="3" id="KW-1185">Reference proteome</keyword>